<gene>
    <name evidence="2" type="ORF">J1778_17495</name>
</gene>
<proteinExistence type="predicted"/>
<evidence type="ECO:0000313" key="2">
    <source>
        <dbReference type="EMBL" id="MBU9857069.1"/>
    </source>
</evidence>
<dbReference type="Pfam" id="PF13723">
    <property type="entry name" value="Ketoacyl-synt_2"/>
    <property type="match status" value="1"/>
</dbReference>
<name>A0ABS6LY98_9GAMM</name>
<protein>
    <submittedName>
        <fullName evidence="2">Beta-ketoacyl synthase chain length factor</fullName>
    </submittedName>
</protein>
<dbReference type="EMBL" id="JAFMOW010000066">
    <property type="protein sequence ID" value="MBU9857069.1"/>
    <property type="molecule type" value="Genomic_DNA"/>
</dbReference>
<accession>A0ABS6LY98</accession>
<organism evidence="2 3">
    <name type="scientific">Rahnella bonaserana</name>
    <dbReference type="NCBI Taxonomy" id="2816248"/>
    <lineage>
        <taxon>Bacteria</taxon>
        <taxon>Pseudomonadati</taxon>
        <taxon>Pseudomonadota</taxon>
        <taxon>Gammaproteobacteria</taxon>
        <taxon>Enterobacterales</taxon>
        <taxon>Yersiniaceae</taxon>
        <taxon>Rahnella</taxon>
    </lineage>
</organism>
<comment type="caution">
    <text evidence="2">The sequence shown here is derived from an EMBL/GenBank/DDBJ whole genome shotgun (WGS) entry which is preliminary data.</text>
</comment>
<dbReference type="InterPro" id="IPR014030">
    <property type="entry name" value="Ketoacyl_synth_N"/>
</dbReference>
<evidence type="ECO:0000259" key="1">
    <source>
        <dbReference type="Pfam" id="PF13723"/>
    </source>
</evidence>
<feature type="domain" description="Beta-ketoacyl synthase-like N-terminal" evidence="1">
    <location>
        <begin position="23"/>
        <end position="238"/>
    </location>
</feature>
<evidence type="ECO:0000313" key="3">
    <source>
        <dbReference type="Proteomes" id="UP000734343"/>
    </source>
</evidence>
<sequence>MKFTLDMLDWQALAPGVNSCEHWIQWAMRPDADKFSGEIPKCAQIPMMTARRMSIGSRFAVDTGLSLLEKYKVDAAIFTSRHGELEKTGRILHNLANEEPVSPTEFSMSVHNTAAGWLTITGKNALPVTSLAAGNDSFQQGILEAQSILSAGASRVMLVDFDGQIPAIYNESVNSEFLPYAVAIILVAGNTLQCERVSLPGEHQALPLPQSLQFLRGYLSSSSSFEVSAGNRHSWQWSRGVQ</sequence>
<dbReference type="RefSeq" id="WP_217174250.1">
    <property type="nucleotide sequence ID" value="NZ_CP126169.1"/>
</dbReference>
<reference evidence="2 3" key="1">
    <citation type="submission" date="2021-03" db="EMBL/GenBank/DDBJ databases">
        <title>Five novel Rahnella species.</title>
        <authorList>
            <person name="Brady C."/>
            <person name="Asselin J."/>
            <person name="Beer S."/>
            <person name="Bruberg M.B."/>
            <person name="Crampton B."/>
            <person name="Venter S."/>
            <person name="Arnold D."/>
            <person name="Denman S."/>
        </authorList>
    </citation>
    <scope>NUCLEOTIDE SEQUENCE [LARGE SCALE GENOMIC DNA]</scope>
    <source>
        <strain evidence="2 3">H11b</strain>
    </source>
</reference>
<dbReference type="Proteomes" id="UP000734343">
    <property type="component" value="Unassembled WGS sequence"/>
</dbReference>
<keyword evidence="3" id="KW-1185">Reference proteome</keyword>